<evidence type="ECO:0000313" key="2">
    <source>
        <dbReference type="Proteomes" id="UP000327157"/>
    </source>
</evidence>
<dbReference type="AlphaFoldDB" id="A0A5N5I784"/>
<reference evidence="1 2" key="1">
    <citation type="submission" date="2019-09" db="EMBL/GenBank/DDBJ databases">
        <authorList>
            <person name="Ou C."/>
        </authorList>
    </citation>
    <scope>NUCLEOTIDE SEQUENCE [LARGE SCALE GENOMIC DNA]</scope>
    <source>
        <strain evidence="1">S2</strain>
        <tissue evidence="1">Leaf</tissue>
    </source>
</reference>
<reference evidence="2" key="2">
    <citation type="submission" date="2019-10" db="EMBL/GenBank/DDBJ databases">
        <title>A de novo genome assembly of a pear dwarfing rootstock.</title>
        <authorList>
            <person name="Wang F."/>
            <person name="Wang J."/>
            <person name="Li S."/>
            <person name="Zhang Y."/>
            <person name="Fang M."/>
            <person name="Ma L."/>
            <person name="Zhao Y."/>
            <person name="Jiang S."/>
        </authorList>
    </citation>
    <scope>NUCLEOTIDE SEQUENCE [LARGE SCALE GENOMIC DNA]</scope>
</reference>
<proteinExistence type="predicted"/>
<dbReference type="EMBL" id="SMOL01000004">
    <property type="protein sequence ID" value="KAB2635648.1"/>
    <property type="molecule type" value="Genomic_DNA"/>
</dbReference>
<comment type="caution">
    <text evidence="1">The sequence shown here is derived from an EMBL/GenBank/DDBJ whole genome shotgun (WGS) entry which is preliminary data.</text>
</comment>
<keyword evidence="2" id="KW-1185">Reference proteome</keyword>
<name>A0A5N5I784_9ROSA</name>
<evidence type="ECO:0000313" key="1">
    <source>
        <dbReference type="EMBL" id="KAB2635648.1"/>
    </source>
</evidence>
<protein>
    <submittedName>
        <fullName evidence="1">Uncharacterized protein</fullName>
    </submittedName>
</protein>
<accession>A0A5N5I784</accession>
<gene>
    <name evidence="1" type="ORF">D8674_026182</name>
</gene>
<organism evidence="1 2">
    <name type="scientific">Pyrus ussuriensis x Pyrus communis</name>
    <dbReference type="NCBI Taxonomy" id="2448454"/>
    <lineage>
        <taxon>Eukaryota</taxon>
        <taxon>Viridiplantae</taxon>
        <taxon>Streptophyta</taxon>
        <taxon>Embryophyta</taxon>
        <taxon>Tracheophyta</taxon>
        <taxon>Spermatophyta</taxon>
        <taxon>Magnoliopsida</taxon>
        <taxon>eudicotyledons</taxon>
        <taxon>Gunneridae</taxon>
        <taxon>Pentapetalae</taxon>
        <taxon>rosids</taxon>
        <taxon>fabids</taxon>
        <taxon>Rosales</taxon>
        <taxon>Rosaceae</taxon>
        <taxon>Amygdaloideae</taxon>
        <taxon>Maleae</taxon>
        <taxon>Pyrus</taxon>
    </lineage>
</organism>
<reference evidence="1 2" key="3">
    <citation type="submission" date="2019-11" db="EMBL/GenBank/DDBJ databases">
        <title>A de novo genome assembly of a pear dwarfing rootstock.</title>
        <authorList>
            <person name="Wang F."/>
            <person name="Wang J."/>
            <person name="Li S."/>
            <person name="Zhang Y."/>
            <person name="Fang M."/>
            <person name="Ma L."/>
            <person name="Zhao Y."/>
            <person name="Jiang S."/>
        </authorList>
    </citation>
    <scope>NUCLEOTIDE SEQUENCE [LARGE SCALE GENOMIC DNA]</scope>
    <source>
        <strain evidence="1">S2</strain>
        <tissue evidence="1">Leaf</tissue>
    </source>
</reference>
<dbReference type="Proteomes" id="UP000327157">
    <property type="component" value="Chromosome 5"/>
</dbReference>
<sequence>MVDFDPMPRKEKKKKRKAVVQMEIHNRHKQIPSYEDKSGFDSHTELRLDIGRWCEPIVLSSGTYWDVDETDQKQVKYLDDHFKNGYRVWKFDVERAAELEQVPDAPKE</sequence>